<comment type="caution">
    <text evidence="2">The sequence shown here is derived from an EMBL/GenBank/DDBJ whole genome shotgun (WGS) entry which is preliminary data.</text>
</comment>
<evidence type="ECO:0000256" key="1">
    <source>
        <dbReference type="SAM" id="MobiDB-lite"/>
    </source>
</evidence>
<feature type="region of interest" description="Disordered" evidence="1">
    <location>
        <begin position="1"/>
        <end position="68"/>
    </location>
</feature>
<reference evidence="2" key="1">
    <citation type="journal article" date="2015" name="Nature">
        <title>Complex archaea that bridge the gap between prokaryotes and eukaryotes.</title>
        <authorList>
            <person name="Spang A."/>
            <person name="Saw J.H."/>
            <person name="Jorgensen S.L."/>
            <person name="Zaremba-Niedzwiedzka K."/>
            <person name="Martijn J."/>
            <person name="Lind A.E."/>
            <person name="van Eijk R."/>
            <person name="Schleper C."/>
            <person name="Guy L."/>
            <person name="Ettema T.J."/>
        </authorList>
    </citation>
    <scope>NUCLEOTIDE SEQUENCE</scope>
</reference>
<feature type="compositionally biased region" description="Basic and acidic residues" evidence="1">
    <location>
        <begin position="40"/>
        <end position="66"/>
    </location>
</feature>
<gene>
    <name evidence="2" type="ORF">LCGC14_1715190</name>
</gene>
<dbReference type="AlphaFoldDB" id="A0A0F9KE42"/>
<evidence type="ECO:0000313" key="2">
    <source>
        <dbReference type="EMBL" id="KKM13540.1"/>
    </source>
</evidence>
<accession>A0A0F9KE42</accession>
<sequence length="206" mass="23761">MPRPKKKVKAKSIRRKTRTPSPPVDSLNDMSEEELLLLSEKIDKEQEDAQKSEVETDQEYFEKEDPMSGNIPSYIDNDLGFHLEINDMHAQRFKVENNEGGEELPYKDFTRDYSNANLNNVEIEQLRLYSKLLQLCKDLGAKEAASWVLRNIFSILATSRAKNGFERRMTVSQFTHGNMKSEHRTFEDKPSGFLMWARKKKGGGGI</sequence>
<organism evidence="2">
    <name type="scientific">marine sediment metagenome</name>
    <dbReference type="NCBI Taxonomy" id="412755"/>
    <lineage>
        <taxon>unclassified sequences</taxon>
        <taxon>metagenomes</taxon>
        <taxon>ecological metagenomes</taxon>
    </lineage>
</organism>
<name>A0A0F9KE42_9ZZZZ</name>
<feature type="compositionally biased region" description="Basic residues" evidence="1">
    <location>
        <begin position="1"/>
        <end position="18"/>
    </location>
</feature>
<proteinExistence type="predicted"/>
<protein>
    <submittedName>
        <fullName evidence="2">Uncharacterized protein</fullName>
    </submittedName>
</protein>
<dbReference type="EMBL" id="LAZR01015357">
    <property type="protein sequence ID" value="KKM13540.1"/>
    <property type="molecule type" value="Genomic_DNA"/>
</dbReference>